<evidence type="ECO:0000256" key="2">
    <source>
        <dbReference type="ARBA" id="ARBA00004323"/>
    </source>
</evidence>
<evidence type="ECO:0000256" key="10">
    <source>
        <dbReference type="ARBA" id="ARBA00023157"/>
    </source>
</evidence>
<dbReference type="AlphaFoldDB" id="A0A814SR38"/>
<dbReference type="GO" id="GO:0030246">
    <property type="term" value="F:carbohydrate binding"/>
    <property type="evidence" value="ECO:0007669"/>
    <property type="project" value="UniProtKB-KW"/>
</dbReference>
<dbReference type="Proteomes" id="UP000663877">
    <property type="component" value="Unassembled WGS sequence"/>
</dbReference>
<evidence type="ECO:0000256" key="13">
    <source>
        <dbReference type="SAM" id="MobiDB-lite"/>
    </source>
</evidence>
<reference evidence="16" key="1">
    <citation type="submission" date="2021-02" db="EMBL/GenBank/DDBJ databases">
        <authorList>
            <person name="Nowell W R."/>
        </authorList>
    </citation>
    <scope>NUCLEOTIDE SEQUENCE</scope>
</reference>
<keyword evidence="7 14" id="KW-1133">Transmembrane helix</keyword>
<dbReference type="InterPro" id="IPR000772">
    <property type="entry name" value="Ricin_B_lectin"/>
</dbReference>
<evidence type="ECO:0000256" key="5">
    <source>
        <dbReference type="ARBA" id="ARBA00022734"/>
    </source>
</evidence>
<dbReference type="PANTHER" id="PTHR11675:SF131">
    <property type="entry name" value="POLYPEPTIDE N-ACETYLGALACTOSAMINYLTRANSFERASE 9-RELATED"/>
    <property type="match status" value="1"/>
</dbReference>
<evidence type="ECO:0000256" key="12">
    <source>
        <dbReference type="ARBA" id="ARBA00023211"/>
    </source>
</evidence>
<evidence type="ECO:0000256" key="3">
    <source>
        <dbReference type="ARBA" id="ARBA00005680"/>
    </source>
</evidence>
<dbReference type="SUPFAM" id="SSF53448">
    <property type="entry name" value="Nucleotide-diphospho-sugar transferases"/>
    <property type="match status" value="1"/>
</dbReference>
<dbReference type="Pfam" id="PF00652">
    <property type="entry name" value="Ricin_B_lectin"/>
    <property type="match status" value="1"/>
</dbReference>
<accession>A0A814SR38</accession>
<keyword evidence="4 14" id="KW-0812">Transmembrane</keyword>
<keyword evidence="8" id="KW-0333">Golgi apparatus</keyword>
<dbReference type="Gene3D" id="3.90.550.10">
    <property type="entry name" value="Spore Coat Polysaccharide Biosynthesis Protein SpsA, Chain A"/>
    <property type="match status" value="1"/>
</dbReference>
<dbReference type="SUPFAM" id="SSF50370">
    <property type="entry name" value="Ricin B-like lectins"/>
    <property type="match status" value="1"/>
</dbReference>
<evidence type="ECO:0000259" key="15">
    <source>
        <dbReference type="SMART" id="SM00458"/>
    </source>
</evidence>
<comment type="similarity">
    <text evidence="3">Belongs to the glycosyltransferase 2 family. GalNAc-T subfamily.</text>
</comment>
<organism evidence="16 17">
    <name type="scientific">Adineta steineri</name>
    <dbReference type="NCBI Taxonomy" id="433720"/>
    <lineage>
        <taxon>Eukaryota</taxon>
        <taxon>Metazoa</taxon>
        <taxon>Spiralia</taxon>
        <taxon>Gnathifera</taxon>
        <taxon>Rotifera</taxon>
        <taxon>Eurotatoria</taxon>
        <taxon>Bdelloidea</taxon>
        <taxon>Adinetida</taxon>
        <taxon>Adinetidae</taxon>
        <taxon>Adineta</taxon>
    </lineage>
</organism>
<dbReference type="PANTHER" id="PTHR11675">
    <property type="entry name" value="N-ACETYLGALACTOSAMINYLTRANSFERASE"/>
    <property type="match status" value="1"/>
</dbReference>
<dbReference type="EMBL" id="CAJNOI010000165">
    <property type="protein sequence ID" value="CAF1148075.1"/>
    <property type="molecule type" value="Genomic_DNA"/>
</dbReference>
<dbReference type="GO" id="GO:0006493">
    <property type="term" value="P:protein O-linked glycosylation"/>
    <property type="evidence" value="ECO:0007669"/>
    <property type="project" value="TreeGrafter"/>
</dbReference>
<feature type="domain" description="Ricin B lectin" evidence="15">
    <location>
        <begin position="487"/>
        <end position="604"/>
    </location>
</feature>
<proteinExistence type="inferred from homology"/>
<dbReference type="InterPro" id="IPR029044">
    <property type="entry name" value="Nucleotide-diphossugar_trans"/>
</dbReference>
<evidence type="ECO:0000256" key="9">
    <source>
        <dbReference type="ARBA" id="ARBA00023136"/>
    </source>
</evidence>
<evidence type="ECO:0000313" key="17">
    <source>
        <dbReference type="Proteomes" id="UP000663877"/>
    </source>
</evidence>
<comment type="caution">
    <text evidence="16">The sequence shown here is derived from an EMBL/GenBank/DDBJ whole genome shotgun (WGS) entry which is preliminary data.</text>
</comment>
<dbReference type="FunFam" id="3.90.550.10:FF:000053">
    <property type="entry name" value="Polypeptide N-acetylgalactosaminyltransferase"/>
    <property type="match status" value="1"/>
</dbReference>
<dbReference type="CDD" id="cd02510">
    <property type="entry name" value="pp-GalNAc-T"/>
    <property type="match status" value="1"/>
</dbReference>
<dbReference type="PROSITE" id="PS50231">
    <property type="entry name" value="RICIN_B_LECTIN"/>
    <property type="match status" value="1"/>
</dbReference>
<gene>
    <name evidence="16" type="ORF">BJG266_LOCUS23933</name>
</gene>
<evidence type="ECO:0000256" key="11">
    <source>
        <dbReference type="ARBA" id="ARBA00023180"/>
    </source>
</evidence>
<evidence type="ECO:0000256" key="1">
    <source>
        <dbReference type="ARBA" id="ARBA00001936"/>
    </source>
</evidence>
<comment type="subcellular location">
    <subcellularLocation>
        <location evidence="2">Golgi apparatus membrane</location>
        <topology evidence="2">Single-pass type II membrane protein</topology>
    </subcellularLocation>
</comment>
<evidence type="ECO:0000256" key="4">
    <source>
        <dbReference type="ARBA" id="ARBA00022692"/>
    </source>
</evidence>
<keyword evidence="12" id="KW-0464">Manganese</keyword>
<feature type="compositionally biased region" description="Basic and acidic residues" evidence="13">
    <location>
        <begin position="39"/>
        <end position="60"/>
    </location>
</feature>
<protein>
    <recommendedName>
        <fullName evidence="15">Ricin B lectin domain-containing protein</fullName>
    </recommendedName>
</protein>
<dbReference type="InterPro" id="IPR001173">
    <property type="entry name" value="Glyco_trans_2-like"/>
</dbReference>
<feature type="transmembrane region" description="Helical" evidence="14">
    <location>
        <begin position="9"/>
        <end position="28"/>
    </location>
</feature>
<dbReference type="SMART" id="SM00458">
    <property type="entry name" value="RICIN"/>
    <property type="match status" value="1"/>
</dbReference>
<dbReference type="GO" id="GO:0004653">
    <property type="term" value="F:polypeptide N-acetylgalactosaminyltransferase activity"/>
    <property type="evidence" value="ECO:0007669"/>
    <property type="project" value="TreeGrafter"/>
</dbReference>
<evidence type="ECO:0000256" key="8">
    <source>
        <dbReference type="ARBA" id="ARBA00023034"/>
    </source>
</evidence>
<dbReference type="InterPro" id="IPR045885">
    <property type="entry name" value="GalNAc-T"/>
</dbReference>
<dbReference type="Pfam" id="PF00535">
    <property type="entry name" value="Glycos_transf_2"/>
    <property type="match status" value="1"/>
</dbReference>
<dbReference type="Gene3D" id="2.80.10.50">
    <property type="match status" value="1"/>
</dbReference>
<keyword evidence="5" id="KW-0430">Lectin</keyword>
<dbReference type="InterPro" id="IPR035992">
    <property type="entry name" value="Ricin_B-like_lectins"/>
</dbReference>
<feature type="region of interest" description="Disordered" evidence="13">
    <location>
        <begin position="35"/>
        <end position="60"/>
    </location>
</feature>
<sequence>MSIHIRRYLFRFTLLIPIVWLLIILILLQSNKTSTKSSDNIHAKDYNSNHRPGRDADKTDTFAPLLNNLVPTINKPAHIELSSESVRVIHEKPEQVVPPQLENAKQSLNGPGEMGKAFVVDKDKLTPEERRKYDEGFQNNAFNGYVSDLISIHRSLPDVRDPGCRKIEYKAPRVTASVVMCFHNEAWSVLLRSVHSVIDRSSPDLLKEIILVDDFSDMEHLKKPLDDYVKVLGKVFIVRQSKREGLIRSRLAGAAAVKGDVIVFLDSHIEATEGWLEPLIDPISANRTTVVTPVIDIIDDSTFKFNFGAVSSMSVGGFDWNLQFTWHGAPERDRKRRKHELEPIRSPTMAGGLFAISRIYFEELGTYDAGMDIWGGENLEISFRIWMCGGTLVTAPCSHVGHIFRKRSPYKWLTGVNVVKKNSIRVAEVWLDEYKKFHYERFNYDLGEYGDVSSRKLLRKNLQCKSFKWFLTEVYPEQFIPSDAVASGEIRNVLAGFCVDGGTNHHDHHKPVIGYPCHSQGGNQLFMLSELGEIRRDDGCLDFSGGVNDANKDDKVIVYSCHGMKGNQQWQYKEEEIIRFIKDGTSVAINKYKNNDLTITYTQKLDRPTYDITLDIDHCCEEPQAFNLSEYCINKLPDNFQLSMFLFLHIGKENELHRTQPSLTHIYVIRGLFGNRIQNFTSNALTYIQPFLKCLDTNTSYEQVVERRGAELIIRIASNLQYMKDALTIIEQMKDIDFLNCNQEFVSQAEKIIQLNYNSSINTSIDCITSSTNTELTSMITLETSTEAVKTLPELQLQTRILKVNYNIFHKTTLFGNIDVLKNIDKDTVDHLLSRFVKRNILKKGTFLKCDNRNKYESYMKYLPSDQLEEQQLINELNKHKISLKEYHEIYQTSNVCPPATIITAYDKVELQKQKIEFIRTNEIDQERVVPLTSSSLTNFGHIHNVNNSVHTFNQSSYNIFIDRQLDDNVCSTRNHTTPHSLFVEYQTSTETTQNPPSIGNPEFE</sequence>
<evidence type="ECO:0000256" key="6">
    <source>
        <dbReference type="ARBA" id="ARBA00022968"/>
    </source>
</evidence>
<name>A0A814SR38_9BILA</name>
<evidence type="ECO:0000313" key="16">
    <source>
        <dbReference type="EMBL" id="CAF1148075.1"/>
    </source>
</evidence>
<keyword evidence="9 14" id="KW-0472">Membrane</keyword>
<keyword evidence="11" id="KW-0325">Glycoprotein</keyword>
<dbReference type="CDD" id="cd23462">
    <property type="entry name" value="beta-trefoil_Ricin_Pgant9-like"/>
    <property type="match status" value="1"/>
</dbReference>
<evidence type="ECO:0000256" key="7">
    <source>
        <dbReference type="ARBA" id="ARBA00022989"/>
    </source>
</evidence>
<comment type="cofactor">
    <cofactor evidence="1">
        <name>Mn(2+)</name>
        <dbReference type="ChEBI" id="CHEBI:29035"/>
    </cofactor>
</comment>
<keyword evidence="6" id="KW-0735">Signal-anchor</keyword>
<keyword evidence="10" id="KW-1015">Disulfide bond</keyword>
<dbReference type="GO" id="GO:0000139">
    <property type="term" value="C:Golgi membrane"/>
    <property type="evidence" value="ECO:0007669"/>
    <property type="project" value="UniProtKB-SubCell"/>
</dbReference>
<evidence type="ECO:0000256" key="14">
    <source>
        <dbReference type="SAM" id="Phobius"/>
    </source>
</evidence>